<evidence type="ECO:0000313" key="1">
    <source>
        <dbReference type="EMBL" id="KAH7966376.1"/>
    </source>
</evidence>
<dbReference type="Proteomes" id="UP000821865">
    <property type="component" value="Chromosome 2"/>
</dbReference>
<organism evidence="1 2">
    <name type="scientific">Dermacentor silvarum</name>
    <name type="common">Tick</name>
    <dbReference type="NCBI Taxonomy" id="543639"/>
    <lineage>
        <taxon>Eukaryota</taxon>
        <taxon>Metazoa</taxon>
        <taxon>Ecdysozoa</taxon>
        <taxon>Arthropoda</taxon>
        <taxon>Chelicerata</taxon>
        <taxon>Arachnida</taxon>
        <taxon>Acari</taxon>
        <taxon>Parasitiformes</taxon>
        <taxon>Ixodida</taxon>
        <taxon>Ixodoidea</taxon>
        <taxon>Ixodidae</taxon>
        <taxon>Rhipicephalinae</taxon>
        <taxon>Dermacentor</taxon>
    </lineage>
</organism>
<proteinExistence type="predicted"/>
<accession>A0ACB8DEQ4</accession>
<evidence type="ECO:0000313" key="2">
    <source>
        <dbReference type="Proteomes" id="UP000821865"/>
    </source>
</evidence>
<gene>
    <name evidence="1" type="ORF">HPB49_015590</name>
</gene>
<protein>
    <submittedName>
        <fullName evidence="1">Uncharacterized protein</fullName>
    </submittedName>
</protein>
<reference evidence="1" key="1">
    <citation type="submission" date="2020-05" db="EMBL/GenBank/DDBJ databases">
        <title>Large-scale comparative analyses of tick genomes elucidate their genetic diversity and vector capacities.</title>
        <authorList>
            <person name="Jia N."/>
            <person name="Wang J."/>
            <person name="Shi W."/>
            <person name="Du L."/>
            <person name="Sun Y."/>
            <person name="Zhan W."/>
            <person name="Jiang J."/>
            <person name="Wang Q."/>
            <person name="Zhang B."/>
            <person name="Ji P."/>
            <person name="Sakyi L.B."/>
            <person name="Cui X."/>
            <person name="Yuan T."/>
            <person name="Jiang B."/>
            <person name="Yang W."/>
            <person name="Lam T.T.-Y."/>
            <person name="Chang Q."/>
            <person name="Ding S."/>
            <person name="Wang X."/>
            <person name="Zhu J."/>
            <person name="Ruan X."/>
            <person name="Zhao L."/>
            <person name="Wei J."/>
            <person name="Que T."/>
            <person name="Du C."/>
            <person name="Cheng J."/>
            <person name="Dai P."/>
            <person name="Han X."/>
            <person name="Huang E."/>
            <person name="Gao Y."/>
            <person name="Liu J."/>
            <person name="Shao H."/>
            <person name="Ye R."/>
            <person name="Li L."/>
            <person name="Wei W."/>
            <person name="Wang X."/>
            <person name="Wang C."/>
            <person name="Yang T."/>
            <person name="Huo Q."/>
            <person name="Li W."/>
            <person name="Guo W."/>
            <person name="Chen H."/>
            <person name="Zhou L."/>
            <person name="Ni X."/>
            <person name="Tian J."/>
            <person name="Zhou Y."/>
            <person name="Sheng Y."/>
            <person name="Liu T."/>
            <person name="Pan Y."/>
            <person name="Xia L."/>
            <person name="Li J."/>
            <person name="Zhao F."/>
            <person name="Cao W."/>
        </authorList>
    </citation>
    <scope>NUCLEOTIDE SEQUENCE</scope>
    <source>
        <strain evidence="1">Dsil-2018</strain>
    </source>
</reference>
<dbReference type="EMBL" id="CM023471">
    <property type="protein sequence ID" value="KAH7966376.1"/>
    <property type="molecule type" value="Genomic_DNA"/>
</dbReference>
<comment type="caution">
    <text evidence="1">The sequence shown here is derived from an EMBL/GenBank/DDBJ whole genome shotgun (WGS) entry which is preliminary data.</text>
</comment>
<sequence length="207" mass="23344">MERLKSMQAARKRLEKSSNELTKISGKLPAEMSDDEVAADFDSSLDYEKQVAGVLGLLRHHILELCSCRAAANTTYQWDAFWRRPQVSATDPLGPRLPKLDRLRERTAHGPLEVSSRHYRMPRFGRRKTPASSAAVLKNSAIGKCVFCAKHHATSECYSASDHNEKRRLLMASDSCFRCTTKGHRAQHCRRKISCTHCAGRHASSMF</sequence>
<keyword evidence="2" id="KW-1185">Reference proteome</keyword>
<name>A0ACB8DEQ4_DERSI</name>